<keyword evidence="2" id="KW-1185">Reference proteome</keyword>
<dbReference type="EMBL" id="KE346199">
    <property type="protein sequence ID" value="EXC30149.1"/>
    <property type="molecule type" value="Genomic_DNA"/>
</dbReference>
<reference evidence="2" key="1">
    <citation type="submission" date="2013-01" db="EMBL/GenBank/DDBJ databases">
        <title>Draft Genome Sequence of a Mulberry Tree, Morus notabilis C.K. Schneid.</title>
        <authorList>
            <person name="He N."/>
            <person name="Zhao S."/>
        </authorList>
    </citation>
    <scope>NUCLEOTIDE SEQUENCE</scope>
</reference>
<evidence type="ECO:0000313" key="2">
    <source>
        <dbReference type="Proteomes" id="UP000030645"/>
    </source>
</evidence>
<dbReference type="AlphaFoldDB" id="W9SF12"/>
<sequence length="65" mass="7188">MCSVQKKHRILEDRSSEVVSLLLGCERFHVDVASPNPYDDIALFLPMFRKCPFETGGACAGTSTL</sequence>
<name>W9SF12_9ROSA</name>
<gene>
    <name evidence="1" type="ORF">L484_008479</name>
</gene>
<evidence type="ECO:0000313" key="1">
    <source>
        <dbReference type="EMBL" id="EXC30149.1"/>
    </source>
</evidence>
<dbReference type="Proteomes" id="UP000030645">
    <property type="component" value="Unassembled WGS sequence"/>
</dbReference>
<proteinExistence type="predicted"/>
<accession>W9SF12</accession>
<organism evidence="1 2">
    <name type="scientific">Morus notabilis</name>
    <dbReference type="NCBI Taxonomy" id="981085"/>
    <lineage>
        <taxon>Eukaryota</taxon>
        <taxon>Viridiplantae</taxon>
        <taxon>Streptophyta</taxon>
        <taxon>Embryophyta</taxon>
        <taxon>Tracheophyta</taxon>
        <taxon>Spermatophyta</taxon>
        <taxon>Magnoliopsida</taxon>
        <taxon>eudicotyledons</taxon>
        <taxon>Gunneridae</taxon>
        <taxon>Pentapetalae</taxon>
        <taxon>rosids</taxon>
        <taxon>fabids</taxon>
        <taxon>Rosales</taxon>
        <taxon>Moraceae</taxon>
        <taxon>Moreae</taxon>
        <taxon>Morus</taxon>
    </lineage>
</organism>
<protein>
    <submittedName>
        <fullName evidence="1">Uncharacterized protein</fullName>
    </submittedName>
</protein>